<evidence type="ECO:0000256" key="1">
    <source>
        <dbReference type="SAM" id="MobiDB-lite"/>
    </source>
</evidence>
<evidence type="ECO:0000256" key="2">
    <source>
        <dbReference type="SAM" id="Phobius"/>
    </source>
</evidence>
<keyword evidence="2" id="KW-0472">Membrane</keyword>
<dbReference type="RefSeq" id="WP_160892051.1">
    <property type="nucleotide sequence ID" value="NZ_WUMU01000003.1"/>
</dbReference>
<keyword evidence="4" id="KW-1185">Reference proteome</keyword>
<name>A0A6L7G3B6_9RHOB</name>
<evidence type="ECO:0000313" key="4">
    <source>
        <dbReference type="Proteomes" id="UP000477911"/>
    </source>
</evidence>
<organism evidence="3 4">
    <name type="scientific">Pseudooceanicola albus</name>
    <dbReference type="NCBI Taxonomy" id="2692189"/>
    <lineage>
        <taxon>Bacteria</taxon>
        <taxon>Pseudomonadati</taxon>
        <taxon>Pseudomonadota</taxon>
        <taxon>Alphaproteobacteria</taxon>
        <taxon>Rhodobacterales</taxon>
        <taxon>Paracoccaceae</taxon>
        <taxon>Pseudooceanicola</taxon>
    </lineage>
</organism>
<accession>A0A6L7G3B6</accession>
<keyword evidence="2" id="KW-0812">Transmembrane</keyword>
<feature type="compositionally biased region" description="Basic and acidic residues" evidence="1">
    <location>
        <begin position="1"/>
        <end position="10"/>
    </location>
</feature>
<evidence type="ECO:0000313" key="3">
    <source>
        <dbReference type="EMBL" id="MXN17093.1"/>
    </source>
</evidence>
<comment type="caution">
    <text evidence="3">The sequence shown here is derived from an EMBL/GenBank/DDBJ whole genome shotgun (WGS) entry which is preliminary data.</text>
</comment>
<gene>
    <name evidence="3" type="ORF">GR170_04545</name>
</gene>
<keyword evidence="2" id="KW-1133">Transmembrane helix</keyword>
<dbReference type="EMBL" id="WUMU01000003">
    <property type="protein sequence ID" value="MXN17093.1"/>
    <property type="molecule type" value="Genomic_DNA"/>
</dbReference>
<feature type="transmembrane region" description="Helical" evidence="2">
    <location>
        <begin position="61"/>
        <end position="82"/>
    </location>
</feature>
<reference evidence="3 4" key="1">
    <citation type="submission" date="2019-12" db="EMBL/GenBank/DDBJ databases">
        <authorList>
            <person name="Li M."/>
        </authorList>
    </citation>
    <scope>NUCLEOTIDE SEQUENCE [LARGE SCALE GENOMIC DNA]</scope>
    <source>
        <strain evidence="3 4">GBMRC 2024</strain>
    </source>
</reference>
<proteinExistence type="predicted"/>
<dbReference type="Proteomes" id="UP000477911">
    <property type="component" value="Unassembled WGS sequence"/>
</dbReference>
<sequence length="116" mass="12323">MSERHDHDPLEPLLARLARQDGAGPPPRVTTAAVLRQVRRHHAPRREARLPRWIALPSPRVLGAGFAMLLVATPLAIAGWPMGASGPDTAVLALAMGDPFGDAGLNSLLNFAGISR</sequence>
<feature type="region of interest" description="Disordered" evidence="1">
    <location>
        <begin position="1"/>
        <end position="27"/>
    </location>
</feature>
<dbReference type="AlphaFoldDB" id="A0A6L7G3B6"/>
<protein>
    <submittedName>
        <fullName evidence="3">Uncharacterized protein</fullName>
    </submittedName>
</protein>